<sequence>MTPIMLTDDQVAATLDLDTAIASQREAFTALGNGTARLAEKVALPNPADGSVALCYVSRLSEEHGAVCKLVDVHPGNAALNLPTINATVLVLDGPTGRLAALLEATRLTEIRTAAGSAVAADALAPPDADELAVLGSGVQGRAHVRALHRVRPLRRVRVWSPNPGRRDDAAAELAAELGIEVRAVASPAEAVQGAPLVAACTLSDTPVVRAADLAPGATVLSVGSFEADRSEVDAELVRTARVVVDHVDTSLTHAGPVVRAIAAGELEAGELVSLGEVLVGSRPGRTGPDQVVFYNSVGLGVQDAAAAHAVLAAHRREHR</sequence>
<comment type="caution">
    <text evidence="1">The sequence shown here is derived from an EMBL/GenBank/DDBJ whole genome shotgun (WGS) entry which is preliminary data.</text>
</comment>
<dbReference type="Proteomes" id="UP001428817">
    <property type="component" value="Unassembled WGS sequence"/>
</dbReference>
<organism evidence="1 2">
    <name type="scientific">Pseudonocardia eucalypti</name>
    <dbReference type="NCBI Taxonomy" id="648755"/>
    <lineage>
        <taxon>Bacteria</taxon>
        <taxon>Bacillati</taxon>
        <taxon>Actinomycetota</taxon>
        <taxon>Actinomycetes</taxon>
        <taxon>Pseudonocardiales</taxon>
        <taxon>Pseudonocardiaceae</taxon>
        <taxon>Pseudonocardia</taxon>
    </lineage>
</organism>
<keyword evidence="2" id="KW-1185">Reference proteome</keyword>
<dbReference type="Pfam" id="PF02423">
    <property type="entry name" value="OCD_Mu_crystall"/>
    <property type="match status" value="1"/>
</dbReference>
<protein>
    <submittedName>
        <fullName evidence="1">Ornithine cyclodeaminase family protein</fullName>
    </submittedName>
</protein>
<dbReference type="InterPro" id="IPR023401">
    <property type="entry name" value="ODC_N"/>
</dbReference>
<dbReference type="PIRSF" id="PIRSF001439">
    <property type="entry name" value="CryM"/>
    <property type="match status" value="1"/>
</dbReference>
<evidence type="ECO:0000313" key="2">
    <source>
        <dbReference type="Proteomes" id="UP001428817"/>
    </source>
</evidence>
<name>A0ABP9PUS8_9PSEU</name>
<evidence type="ECO:0000313" key="1">
    <source>
        <dbReference type="EMBL" id="GAA5152467.1"/>
    </source>
</evidence>
<dbReference type="RefSeq" id="WP_345702719.1">
    <property type="nucleotide sequence ID" value="NZ_BAABJP010000007.1"/>
</dbReference>
<reference evidence="2" key="1">
    <citation type="journal article" date="2019" name="Int. J. Syst. Evol. Microbiol.">
        <title>The Global Catalogue of Microorganisms (GCM) 10K type strain sequencing project: providing services to taxonomists for standard genome sequencing and annotation.</title>
        <authorList>
            <consortium name="The Broad Institute Genomics Platform"/>
            <consortium name="The Broad Institute Genome Sequencing Center for Infectious Disease"/>
            <person name="Wu L."/>
            <person name="Ma J."/>
        </authorList>
    </citation>
    <scope>NUCLEOTIDE SEQUENCE [LARGE SCALE GENOMIC DNA]</scope>
    <source>
        <strain evidence="2">JCM 18303</strain>
    </source>
</reference>
<dbReference type="InterPro" id="IPR003462">
    <property type="entry name" value="ODC_Mu_crystall"/>
</dbReference>
<dbReference type="Gene3D" id="3.40.50.720">
    <property type="entry name" value="NAD(P)-binding Rossmann-like Domain"/>
    <property type="match status" value="1"/>
</dbReference>
<dbReference type="PANTHER" id="PTHR13812">
    <property type="entry name" value="KETIMINE REDUCTASE MU-CRYSTALLIN"/>
    <property type="match status" value="1"/>
</dbReference>
<dbReference type="PANTHER" id="PTHR13812:SF19">
    <property type="entry name" value="KETIMINE REDUCTASE MU-CRYSTALLIN"/>
    <property type="match status" value="1"/>
</dbReference>
<gene>
    <name evidence="1" type="ORF">GCM10023321_21210</name>
</gene>
<dbReference type="SUPFAM" id="SSF51735">
    <property type="entry name" value="NAD(P)-binding Rossmann-fold domains"/>
    <property type="match status" value="1"/>
</dbReference>
<accession>A0ABP9PUS8</accession>
<proteinExistence type="predicted"/>
<dbReference type="InterPro" id="IPR036291">
    <property type="entry name" value="NAD(P)-bd_dom_sf"/>
</dbReference>
<dbReference type="Gene3D" id="3.30.1780.10">
    <property type="entry name" value="ornithine cyclodeaminase, domain 1"/>
    <property type="match status" value="1"/>
</dbReference>
<dbReference type="EMBL" id="BAABJP010000007">
    <property type="protein sequence ID" value="GAA5152467.1"/>
    <property type="molecule type" value="Genomic_DNA"/>
</dbReference>